<gene>
    <name evidence="2" type="ORF">CIB87_21325</name>
</gene>
<sequence>MKREYKEYVPPKRNEVLKNLSDGYDENDKKNPKRESKTFDFNSVESVKQRIDNGENVSPIDLLSYGFYQLGESKAKQEAENRAAFQELNNEES</sequence>
<feature type="region of interest" description="Disordered" evidence="1">
    <location>
        <begin position="1"/>
        <end position="37"/>
    </location>
</feature>
<name>A0AA86I3X4_PRIMG</name>
<evidence type="ECO:0000313" key="2">
    <source>
        <dbReference type="EMBL" id="AXI31457.1"/>
    </source>
</evidence>
<protein>
    <submittedName>
        <fullName evidence="2">Uncharacterized protein</fullName>
    </submittedName>
</protein>
<feature type="compositionally biased region" description="Basic and acidic residues" evidence="1">
    <location>
        <begin position="1"/>
        <end position="16"/>
    </location>
</feature>
<proteinExistence type="predicted"/>
<accession>A0AA86I3X4</accession>
<evidence type="ECO:0000313" key="3">
    <source>
        <dbReference type="Proteomes" id="UP000253834"/>
    </source>
</evidence>
<dbReference type="AlphaFoldDB" id="A0AA86I3X4"/>
<dbReference type="EMBL" id="CP022674">
    <property type="protein sequence ID" value="AXI31457.1"/>
    <property type="molecule type" value="Genomic_DNA"/>
</dbReference>
<organism evidence="2 3">
    <name type="scientific">Priestia megaterium</name>
    <name type="common">Bacillus megaterium</name>
    <dbReference type="NCBI Taxonomy" id="1404"/>
    <lineage>
        <taxon>Bacteria</taxon>
        <taxon>Bacillati</taxon>
        <taxon>Bacillota</taxon>
        <taxon>Bacilli</taxon>
        <taxon>Bacillales</taxon>
        <taxon>Bacillaceae</taxon>
        <taxon>Priestia</taxon>
    </lineage>
</organism>
<reference evidence="2 3" key="1">
    <citation type="submission" date="2017-07" db="EMBL/GenBank/DDBJ databases">
        <title>Isolation and development of strain Bacillus megaterium SR7 for enhanced growth and metabolite production under supercritical carbon dioxide.</title>
        <authorList>
            <person name="Freedman A.J.E."/>
            <person name="Peet K.C."/>
            <person name="Boock J.T."/>
            <person name="Penn K."/>
            <person name="Prather K.L.J."/>
            <person name="Thompson J.R."/>
        </authorList>
    </citation>
    <scope>NUCLEOTIDE SEQUENCE [LARGE SCALE GENOMIC DNA]</scope>
    <source>
        <strain evidence="2 3">SR7</strain>
    </source>
</reference>
<dbReference type="RefSeq" id="WP_114896787.1">
    <property type="nucleotide sequence ID" value="NZ_CP022674.1"/>
</dbReference>
<dbReference type="Proteomes" id="UP000253834">
    <property type="component" value="Chromosome"/>
</dbReference>
<feature type="compositionally biased region" description="Basic and acidic residues" evidence="1">
    <location>
        <begin position="26"/>
        <end position="37"/>
    </location>
</feature>
<evidence type="ECO:0000256" key="1">
    <source>
        <dbReference type="SAM" id="MobiDB-lite"/>
    </source>
</evidence>